<dbReference type="EMBL" id="KN880452">
    <property type="protein sequence ID" value="KIY71629.1"/>
    <property type="molecule type" value="Genomic_DNA"/>
</dbReference>
<dbReference type="Pfam" id="PF06398">
    <property type="entry name" value="Pex24p"/>
    <property type="match status" value="1"/>
</dbReference>
<dbReference type="AlphaFoldDB" id="A0A0D7BN76"/>
<reference evidence="3 4" key="1">
    <citation type="journal article" date="2015" name="Fungal Genet. Biol.">
        <title>Evolution of novel wood decay mechanisms in Agaricales revealed by the genome sequences of Fistulina hepatica and Cylindrobasidium torrendii.</title>
        <authorList>
            <person name="Floudas D."/>
            <person name="Held B.W."/>
            <person name="Riley R."/>
            <person name="Nagy L.G."/>
            <person name="Koehler G."/>
            <person name="Ransdell A.S."/>
            <person name="Younus H."/>
            <person name="Chow J."/>
            <person name="Chiniquy J."/>
            <person name="Lipzen A."/>
            <person name="Tritt A."/>
            <person name="Sun H."/>
            <person name="Haridas S."/>
            <person name="LaButti K."/>
            <person name="Ohm R.A."/>
            <person name="Kues U."/>
            <person name="Blanchette R.A."/>
            <person name="Grigoriev I.V."/>
            <person name="Minto R.E."/>
            <person name="Hibbett D.S."/>
        </authorList>
    </citation>
    <scope>NUCLEOTIDE SEQUENCE [LARGE SCALE GENOMIC DNA]</scope>
    <source>
        <strain evidence="3 4">FP15055 ss-10</strain>
    </source>
</reference>
<dbReference type="Proteomes" id="UP000054007">
    <property type="component" value="Unassembled WGS sequence"/>
</dbReference>
<proteinExistence type="predicted"/>
<gene>
    <name evidence="3" type="ORF">CYLTODRAFT_418696</name>
</gene>
<organism evidence="3 4">
    <name type="scientific">Cylindrobasidium torrendii FP15055 ss-10</name>
    <dbReference type="NCBI Taxonomy" id="1314674"/>
    <lineage>
        <taxon>Eukaryota</taxon>
        <taxon>Fungi</taxon>
        <taxon>Dikarya</taxon>
        <taxon>Basidiomycota</taxon>
        <taxon>Agaricomycotina</taxon>
        <taxon>Agaricomycetes</taxon>
        <taxon>Agaricomycetidae</taxon>
        <taxon>Agaricales</taxon>
        <taxon>Marasmiineae</taxon>
        <taxon>Physalacriaceae</taxon>
        <taxon>Cylindrobasidium</taxon>
    </lineage>
</organism>
<accession>A0A0D7BN76</accession>
<protein>
    <recommendedName>
        <fullName evidence="2">TECPR1-like DysF domain-containing protein</fullName>
    </recommendedName>
</protein>
<feature type="domain" description="TECPR1-like DysF" evidence="2">
    <location>
        <begin position="97"/>
        <end position="211"/>
    </location>
</feature>
<feature type="compositionally biased region" description="Low complexity" evidence="1">
    <location>
        <begin position="328"/>
        <end position="341"/>
    </location>
</feature>
<name>A0A0D7BN76_9AGAR</name>
<sequence length="415" mass="47250">MTQAPELLVSDEYSAADAARARFAKQSRFAVSMQSIRSAFSASSSKKLLKTPRPPPPAPAEEGVGPASREQRLSELSIRLARRGTSGLSEFHQDQFRWAVLYENQRGLTLFSTAYYSHLSLLPGLDPYAYTIPSTSGKRSKQPNYTPKDYPLPDGNWRWVSNVWMIDMQNDGGHVQHDGFEYNWFFRRHHWRAQVGNLSAGGFVRRRRWIRLMMRPSKIYREKDDTDTETLNSELLDALLDELEQNPTPNASRPVSTADLQEEQLERVLNEVWFGDDGWRAYSAVMKHAGRDGRKLELWRTWLGVERSARNSPVEPAVTLNGSPAMPNSPSSSLLSSPGSRSLRRHTMAPPRDRIESLLKQHGDDILHGFIYPDSRAQFVVMLKHAELLDALKSNEKIAQSPSLIHDFWSYTKDL</sequence>
<feature type="region of interest" description="Disordered" evidence="1">
    <location>
        <begin position="40"/>
        <end position="71"/>
    </location>
</feature>
<dbReference type="STRING" id="1314674.A0A0D7BN76"/>
<dbReference type="GO" id="GO:0005778">
    <property type="term" value="C:peroxisomal membrane"/>
    <property type="evidence" value="ECO:0007669"/>
    <property type="project" value="UniProtKB-ARBA"/>
</dbReference>
<evidence type="ECO:0000256" key="1">
    <source>
        <dbReference type="SAM" id="MobiDB-lite"/>
    </source>
</evidence>
<dbReference type="OrthoDB" id="72441at2759"/>
<feature type="region of interest" description="Disordered" evidence="1">
    <location>
        <begin position="313"/>
        <end position="347"/>
    </location>
</feature>
<evidence type="ECO:0000313" key="3">
    <source>
        <dbReference type="EMBL" id="KIY71629.1"/>
    </source>
</evidence>
<dbReference type="InterPro" id="IPR010482">
    <property type="entry name" value="TECPR1-like_DysF"/>
</dbReference>
<keyword evidence="4" id="KW-1185">Reference proteome</keyword>
<dbReference type="GO" id="GO:0007031">
    <property type="term" value="P:peroxisome organization"/>
    <property type="evidence" value="ECO:0007669"/>
    <property type="project" value="UniProtKB-ARBA"/>
</dbReference>
<evidence type="ECO:0000259" key="2">
    <source>
        <dbReference type="Pfam" id="PF06398"/>
    </source>
</evidence>
<evidence type="ECO:0000313" key="4">
    <source>
        <dbReference type="Proteomes" id="UP000054007"/>
    </source>
</evidence>